<dbReference type="SUPFAM" id="SSF52047">
    <property type="entry name" value="RNI-like"/>
    <property type="match status" value="1"/>
</dbReference>
<dbReference type="PANTHER" id="PTHR48063:SF98">
    <property type="entry name" value="LRR RECEPTOR-LIKE SERINE_THREONINE-PROTEIN KINASE FLS2"/>
    <property type="match status" value="1"/>
</dbReference>
<evidence type="ECO:0000256" key="13">
    <source>
        <dbReference type="SAM" id="SignalP"/>
    </source>
</evidence>
<evidence type="ECO:0000256" key="7">
    <source>
        <dbReference type="ARBA" id="ARBA00022737"/>
    </source>
</evidence>
<feature type="domain" description="Disease resistance R13L4/SHOC-2-like LRR" evidence="15">
    <location>
        <begin position="176"/>
        <end position="425"/>
    </location>
</feature>
<evidence type="ECO:0000313" key="16">
    <source>
        <dbReference type="EMBL" id="KAK7279868.1"/>
    </source>
</evidence>
<dbReference type="Pfam" id="PF23598">
    <property type="entry name" value="LRR_14"/>
    <property type="match status" value="1"/>
</dbReference>
<sequence length="862" mass="96422">MHTPPSNIKFILLWLLCTTIFNCVTCSDLKKVHCNEKDMNTLLHFKQGVIDPSGLLSSWFTQNDCCGWTGVKCDNITARVIELDLPCHTIKNDSTFIPHKENDDDKSHCLTGYPIYGNSKCDDLSKGTPLHMCRNLSSLQHIDLSHNYNIFIGDLKWISPLSSLQYLNLNGLPLHKEINWLQSVTMLQSLRELHLEGCQLENLYPSLDYANFTSLRVLNLADNHFVSELPTWLFNLSCDIMHIDLSKNKIRGQLSKTLPNHERIKSLGLSTNVLDGPIPYYWLGQFKQLQELDLSYNSFSGPIPTSLGNLSSLIVLDFTGNDFNETLPESLGKLSNLKVLQLASNSFTGTVSPRNLLFLSNLKHLSLSSPTLILDFDAKWVPPFQLLDLQLGYVSHKLPSWIFAQSTLKFLTITDSTASFEPLDNFWNFTTQLQILQLVNNTINADMSNVLLNSNVVWLLSNNLRGGLPRLSQEVVVLNLYNNSLSGTLSPLLCHKMKERGNLKFLEIGSNVLSGELTDCWNDWKSLAFVGLWNNTLSGKIPHSMSSLSNLITLYLNSNKFFGDIPLSLKNCQKLRILDLGDNNFSGAIPSWVGRSVMALRLRSNQFSGNIPSQICQLHSLTVMDFANNQLSGPTPNCLGNITAIRFEYAAARDTVLPIPFKSFEPIFLYFGIKMVTKGNDLFYKILMNGIDLSSNNLSGAVPLEIYMLTGVQSLNLSHNHLEGTISEDIGNLKQLESIDLSDNHFSGEIPKSMSALHYVGVLNLSFNNFMGKIPSGTQLQGFTNLSYMGNDHLCGPPLTKICPQDEKSNNEITIGEVDKFGVSSCFYMGLGIGFAFGFLGVIFFNRTCRLAYFRFLPNCMS</sequence>
<gene>
    <name evidence="16" type="ORF">RJT34_24927</name>
</gene>
<keyword evidence="6 13" id="KW-0732">Signal</keyword>
<dbReference type="InterPro" id="IPR046956">
    <property type="entry name" value="RLP23-like"/>
</dbReference>
<evidence type="ECO:0000256" key="12">
    <source>
        <dbReference type="SAM" id="Phobius"/>
    </source>
</evidence>
<evidence type="ECO:0000259" key="14">
    <source>
        <dbReference type="Pfam" id="PF08263"/>
    </source>
</evidence>
<keyword evidence="4" id="KW-0433">Leucine-rich repeat</keyword>
<keyword evidence="11" id="KW-0325">Glycoprotein</keyword>
<keyword evidence="3" id="KW-1003">Cell membrane</keyword>
<dbReference type="InterPro" id="IPR001611">
    <property type="entry name" value="Leu-rich_rpt"/>
</dbReference>
<dbReference type="FunFam" id="3.80.10.10:FF:000213">
    <property type="entry name" value="Tyrosine-sulfated glycopeptide receptor 1"/>
    <property type="match status" value="1"/>
</dbReference>
<evidence type="ECO:0000256" key="3">
    <source>
        <dbReference type="ARBA" id="ARBA00022475"/>
    </source>
</evidence>
<organism evidence="16 17">
    <name type="scientific">Clitoria ternatea</name>
    <name type="common">Butterfly pea</name>
    <dbReference type="NCBI Taxonomy" id="43366"/>
    <lineage>
        <taxon>Eukaryota</taxon>
        <taxon>Viridiplantae</taxon>
        <taxon>Streptophyta</taxon>
        <taxon>Embryophyta</taxon>
        <taxon>Tracheophyta</taxon>
        <taxon>Spermatophyta</taxon>
        <taxon>Magnoliopsida</taxon>
        <taxon>eudicotyledons</taxon>
        <taxon>Gunneridae</taxon>
        <taxon>Pentapetalae</taxon>
        <taxon>rosids</taxon>
        <taxon>fabids</taxon>
        <taxon>Fabales</taxon>
        <taxon>Fabaceae</taxon>
        <taxon>Papilionoideae</taxon>
        <taxon>50 kb inversion clade</taxon>
        <taxon>NPAAA clade</taxon>
        <taxon>indigoferoid/millettioid clade</taxon>
        <taxon>Phaseoleae</taxon>
        <taxon>Clitoria</taxon>
    </lineage>
</organism>
<proteinExistence type="inferred from homology"/>
<dbReference type="EMBL" id="JAYKXN010000006">
    <property type="protein sequence ID" value="KAK7279868.1"/>
    <property type="molecule type" value="Genomic_DNA"/>
</dbReference>
<dbReference type="SUPFAM" id="SSF52058">
    <property type="entry name" value="L domain-like"/>
    <property type="match status" value="1"/>
</dbReference>
<dbReference type="FunFam" id="3.80.10.10:FF:000383">
    <property type="entry name" value="Leucine-rich repeat receptor protein kinase EMS1"/>
    <property type="match status" value="1"/>
</dbReference>
<comment type="similarity">
    <text evidence="2">Belongs to the RLP family.</text>
</comment>
<dbReference type="PANTHER" id="PTHR48063">
    <property type="entry name" value="LRR RECEPTOR-LIKE KINASE"/>
    <property type="match status" value="1"/>
</dbReference>
<evidence type="ECO:0000256" key="11">
    <source>
        <dbReference type="ARBA" id="ARBA00023180"/>
    </source>
</evidence>
<dbReference type="Proteomes" id="UP001359559">
    <property type="component" value="Unassembled WGS sequence"/>
</dbReference>
<keyword evidence="9 12" id="KW-0472">Membrane</keyword>
<evidence type="ECO:0000256" key="5">
    <source>
        <dbReference type="ARBA" id="ARBA00022692"/>
    </source>
</evidence>
<feature type="chain" id="PRO_5043034946" description="Leucine-rich repeat-containing N-terminal plant-type domain-containing protein" evidence="13">
    <location>
        <begin position="27"/>
        <end position="862"/>
    </location>
</feature>
<dbReference type="GO" id="GO:0005886">
    <property type="term" value="C:plasma membrane"/>
    <property type="evidence" value="ECO:0007669"/>
    <property type="project" value="UniProtKB-SubCell"/>
</dbReference>
<dbReference type="InterPro" id="IPR032675">
    <property type="entry name" value="LRR_dom_sf"/>
</dbReference>
<keyword evidence="7" id="KW-0677">Repeat</keyword>
<dbReference type="Gene3D" id="3.80.10.10">
    <property type="entry name" value="Ribonuclease Inhibitor"/>
    <property type="match status" value="2"/>
</dbReference>
<reference evidence="16 17" key="1">
    <citation type="submission" date="2024-01" db="EMBL/GenBank/DDBJ databases">
        <title>The genomes of 5 underutilized Papilionoideae crops provide insights into root nodulation and disease resistance.</title>
        <authorList>
            <person name="Yuan L."/>
        </authorList>
    </citation>
    <scope>NUCLEOTIDE SEQUENCE [LARGE SCALE GENOMIC DNA]</scope>
    <source>
        <strain evidence="16">LY-2023</strain>
        <tissue evidence="16">Leaf</tissue>
    </source>
</reference>
<dbReference type="Pfam" id="PF00560">
    <property type="entry name" value="LRR_1"/>
    <property type="match status" value="5"/>
</dbReference>
<name>A0AAN9FVN8_CLITE</name>
<evidence type="ECO:0000256" key="8">
    <source>
        <dbReference type="ARBA" id="ARBA00022989"/>
    </source>
</evidence>
<feature type="transmembrane region" description="Helical" evidence="12">
    <location>
        <begin position="827"/>
        <end position="845"/>
    </location>
</feature>
<dbReference type="InterPro" id="IPR003591">
    <property type="entry name" value="Leu-rich_rpt_typical-subtyp"/>
</dbReference>
<accession>A0AAN9FVN8</accession>
<keyword evidence="17" id="KW-1185">Reference proteome</keyword>
<evidence type="ECO:0000256" key="6">
    <source>
        <dbReference type="ARBA" id="ARBA00022729"/>
    </source>
</evidence>
<keyword evidence="8 12" id="KW-1133">Transmembrane helix</keyword>
<dbReference type="AlphaFoldDB" id="A0AAN9FVN8"/>
<evidence type="ECO:0000256" key="2">
    <source>
        <dbReference type="ARBA" id="ARBA00009592"/>
    </source>
</evidence>
<dbReference type="InterPro" id="IPR013210">
    <property type="entry name" value="LRR_N_plant-typ"/>
</dbReference>
<comment type="caution">
    <text evidence="16">The sequence shown here is derived from an EMBL/GenBank/DDBJ whole genome shotgun (WGS) entry which is preliminary data.</text>
</comment>
<evidence type="ECO:0000256" key="1">
    <source>
        <dbReference type="ARBA" id="ARBA00004251"/>
    </source>
</evidence>
<feature type="signal peptide" evidence="13">
    <location>
        <begin position="1"/>
        <end position="26"/>
    </location>
</feature>
<evidence type="ECO:0000256" key="4">
    <source>
        <dbReference type="ARBA" id="ARBA00022614"/>
    </source>
</evidence>
<evidence type="ECO:0008006" key="18">
    <source>
        <dbReference type="Google" id="ProtNLM"/>
    </source>
</evidence>
<dbReference type="Pfam" id="PF08263">
    <property type="entry name" value="LRRNT_2"/>
    <property type="match status" value="1"/>
</dbReference>
<comment type="subcellular location">
    <subcellularLocation>
        <location evidence="1">Cell membrane</location>
        <topology evidence="1">Single-pass type I membrane protein</topology>
    </subcellularLocation>
</comment>
<dbReference type="InterPro" id="IPR055414">
    <property type="entry name" value="LRR_R13L4/SHOC2-like"/>
</dbReference>
<keyword evidence="5 12" id="KW-0812">Transmembrane</keyword>
<feature type="domain" description="Leucine-rich repeat-containing N-terminal plant-type" evidence="14">
    <location>
        <begin position="36"/>
        <end position="74"/>
    </location>
</feature>
<evidence type="ECO:0000313" key="17">
    <source>
        <dbReference type="Proteomes" id="UP001359559"/>
    </source>
</evidence>
<dbReference type="SMART" id="SM00369">
    <property type="entry name" value="LRR_TYP"/>
    <property type="match status" value="8"/>
</dbReference>
<evidence type="ECO:0000256" key="9">
    <source>
        <dbReference type="ARBA" id="ARBA00023136"/>
    </source>
</evidence>
<evidence type="ECO:0000259" key="15">
    <source>
        <dbReference type="Pfam" id="PF23598"/>
    </source>
</evidence>
<protein>
    <recommendedName>
        <fullName evidence="18">Leucine-rich repeat-containing N-terminal plant-type domain-containing protein</fullName>
    </recommendedName>
</protein>
<keyword evidence="10" id="KW-0675">Receptor</keyword>
<evidence type="ECO:0000256" key="10">
    <source>
        <dbReference type="ARBA" id="ARBA00023170"/>
    </source>
</evidence>